<feature type="binding site" evidence="16">
    <location>
        <position position="132"/>
    </location>
    <ligand>
        <name>ATP</name>
        <dbReference type="ChEBI" id="CHEBI:30616"/>
    </ligand>
</feature>
<organism evidence="17 18">
    <name type="scientific">Agathobaculum faecis</name>
    <dbReference type="NCBI Taxonomy" id="2763013"/>
    <lineage>
        <taxon>Bacteria</taxon>
        <taxon>Bacillati</taxon>
        <taxon>Bacillota</taxon>
        <taxon>Clostridia</taxon>
        <taxon>Eubacteriales</taxon>
        <taxon>Butyricicoccaceae</taxon>
        <taxon>Agathobaculum</taxon>
    </lineage>
</organism>
<proteinExistence type="inferred from homology"/>
<evidence type="ECO:0000256" key="16">
    <source>
        <dbReference type="HAMAP-Rule" id="MF_01274"/>
    </source>
</evidence>
<feature type="binding site" evidence="16">
    <location>
        <begin position="6"/>
        <end position="13"/>
    </location>
    <ligand>
        <name>ATP</name>
        <dbReference type="ChEBI" id="CHEBI:30616"/>
    </ligand>
</feature>
<dbReference type="SUPFAM" id="SSF53067">
    <property type="entry name" value="Actin-like ATPase domain"/>
    <property type="match status" value="2"/>
</dbReference>
<evidence type="ECO:0000256" key="12">
    <source>
        <dbReference type="ARBA" id="ARBA00022958"/>
    </source>
</evidence>
<feature type="binding site" evidence="16">
    <location>
        <position position="185"/>
    </location>
    <ligand>
        <name>substrate</name>
    </ligand>
</feature>
<keyword evidence="10 16" id="KW-0418">Kinase</keyword>
<dbReference type="NCBIfam" id="TIGR00671">
    <property type="entry name" value="baf"/>
    <property type="match status" value="1"/>
</dbReference>
<dbReference type="Proteomes" id="UP000606499">
    <property type="component" value="Unassembled WGS sequence"/>
</dbReference>
<keyword evidence="12 16" id="KW-0630">Potassium</keyword>
<dbReference type="GO" id="GO:0005524">
    <property type="term" value="F:ATP binding"/>
    <property type="evidence" value="ECO:0007669"/>
    <property type="project" value="UniProtKB-UniRule"/>
</dbReference>
<dbReference type="RefSeq" id="WP_054327355.1">
    <property type="nucleotide sequence ID" value="NZ_JACOPL010000009.1"/>
</dbReference>
<accession>A0A923LWH4</accession>
<gene>
    <name evidence="16" type="primary">coaX</name>
    <name evidence="17" type="ORF">H8S45_10950</name>
</gene>
<keyword evidence="11 16" id="KW-0067">ATP-binding</keyword>
<dbReference type="CDD" id="cd24015">
    <property type="entry name" value="ASKHA_NBD_PanK-III"/>
    <property type="match status" value="1"/>
</dbReference>
<dbReference type="PANTHER" id="PTHR34265:SF1">
    <property type="entry name" value="TYPE III PANTOTHENATE KINASE"/>
    <property type="match status" value="1"/>
</dbReference>
<keyword evidence="13 16" id="KW-0173">Coenzyme A biosynthesis</keyword>
<evidence type="ECO:0000256" key="2">
    <source>
        <dbReference type="ARBA" id="ARBA00001958"/>
    </source>
</evidence>
<evidence type="ECO:0000256" key="13">
    <source>
        <dbReference type="ARBA" id="ARBA00022993"/>
    </source>
</evidence>
<keyword evidence="18" id="KW-1185">Reference proteome</keyword>
<evidence type="ECO:0000256" key="14">
    <source>
        <dbReference type="ARBA" id="ARBA00038036"/>
    </source>
</evidence>
<dbReference type="InterPro" id="IPR004619">
    <property type="entry name" value="Type_III_PanK"/>
</dbReference>
<evidence type="ECO:0000313" key="17">
    <source>
        <dbReference type="EMBL" id="MBC5725973.1"/>
    </source>
</evidence>
<evidence type="ECO:0000256" key="5">
    <source>
        <dbReference type="ARBA" id="ARBA00011738"/>
    </source>
</evidence>
<dbReference type="AlphaFoldDB" id="A0A923LWH4"/>
<sequence>MLIAVNAGNSHVLLGGYEEDEQLFAASIATEPKWTRDDYACKLQQVFGLYSVPVGRIRGAVVSSVVPSMVTVLEDALRLLGVTDVIEVSSGVKTGLNIRSEQPRQVGSDRVASAVAARAKGKLPCVVVCLGTATTFTVLDQSGALVGSAITAGVRLSLSALREQAAQLPAVAIEARDEGILARNTADAMRVGAVYGAAAMVDGMVGRFAETLGQTPHVVVTGDIAPLVTRYMRVPFEYDQSLVLDGLHLIWKRNRS</sequence>
<evidence type="ECO:0000256" key="3">
    <source>
        <dbReference type="ARBA" id="ARBA00004496"/>
    </source>
</evidence>
<evidence type="ECO:0000256" key="1">
    <source>
        <dbReference type="ARBA" id="ARBA00001206"/>
    </source>
</evidence>
<keyword evidence="9 16" id="KW-0547">Nucleotide-binding</keyword>
<comment type="subunit">
    <text evidence="5 16">Homodimer.</text>
</comment>
<dbReference type="PANTHER" id="PTHR34265">
    <property type="entry name" value="TYPE III PANTOTHENATE KINASE"/>
    <property type="match status" value="1"/>
</dbReference>
<keyword evidence="7 16" id="KW-0963">Cytoplasm</keyword>
<protein>
    <recommendedName>
        <fullName evidence="15 16">Type III pantothenate kinase</fullName>
        <ecNumber evidence="6 16">2.7.1.33</ecNumber>
    </recommendedName>
    <alternativeName>
        <fullName evidence="16">PanK-III</fullName>
    </alternativeName>
    <alternativeName>
        <fullName evidence="16">Pantothenic acid kinase</fullName>
    </alternativeName>
</protein>
<dbReference type="GO" id="GO:0015937">
    <property type="term" value="P:coenzyme A biosynthetic process"/>
    <property type="evidence" value="ECO:0007669"/>
    <property type="project" value="UniProtKB-UniRule"/>
</dbReference>
<comment type="pathway">
    <text evidence="4 16">Cofactor biosynthesis; coenzyme A biosynthesis; CoA from (R)-pantothenate: step 1/5.</text>
</comment>
<evidence type="ECO:0000256" key="4">
    <source>
        <dbReference type="ARBA" id="ARBA00005225"/>
    </source>
</evidence>
<dbReference type="HAMAP" id="MF_01274">
    <property type="entry name" value="Pantothen_kinase_3"/>
    <property type="match status" value="1"/>
</dbReference>
<evidence type="ECO:0000256" key="15">
    <source>
        <dbReference type="ARBA" id="ARBA00040883"/>
    </source>
</evidence>
<reference evidence="17" key="1">
    <citation type="submission" date="2020-08" db="EMBL/GenBank/DDBJ databases">
        <title>Genome public.</title>
        <authorList>
            <person name="Liu C."/>
            <person name="Sun Q."/>
        </authorList>
    </citation>
    <scope>NUCLEOTIDE SEQUENCE</scope>
    <source>
        <strain evidence="17">NSJ-28</strain>
    </source>
</reference>
<evidence type="ECO:0000256" key="11">
    <source>
        <dbReference type="ARBA" id="ARBA00022840"/>
    </source>
</evidence>
<comment type="subcellular location">
    <subcellularLocation>
        <location evidence="3 16">Cytoplasm</location>
    </subcellularLocation>
</comment>
<dbReference type="EC" id="2.7.1.33" evidence="6 16"/>
<evidence type="ECO:0000256" key="6">
    <source>
        <dbReference type="ARBA" id="ARBA00012102"/>
    </source>
</evidence>
<name>A0A923LWH4_9FIRM</name>
<feature type="binding site" evidence="16">
    <location>
        <begin position="107"/>
        <end position="110"/>
    </location>
    <ligand>
        <name>substrate</name>
    </ligand>
</feature>
<comment type="similarity">
    <text evidence="14 16">Belongs to the type III pantothenate kinase family.</text>
</comment>
<evidence type="ECO:0000256" key="8">
    <source>
        <dbReference type="ARBA" id="ARBA00022679"/>
    </source>
</evidence>
<feature type="active site" description="Proton acceptor" evidence="16">
    <location>
        <position position="109"/>
    </location>
</feature>
<comment type="function">
    <text evidence="16">Catalyzes the phosphorylation of pantothenate (Pan), the first step in CoA biosynthesis.</text>
</comment>
<keyword evidence="8 16" id="KW-0808">Transferase</keyword>
<dbReference type="EMBL" id="JACOPL010000009">
    <property type="protein sequence ID" value="MBC5725973.1"/>
    <property type="molecule type" value="Genomic_DNA"/>
</dbReference>
<comment type="caution">
    <text evidence="16">Lacks conserved residue(s) required for the propagation of feature annotation.</text>
</comment>
<evidence type="ECO:0000256" key="10">
    <source>
        <dbReference type="ARBA" id="ARBA00022777"/>
    </source>
</evidence>
<dbReference type="Gene3D" id="3.30.420.40">
    <property type="match status" value="2"/>
</dbReference>
<dbReference type="Pfam" id="PF03309">
    <property type="entry name" value="Pan_kinase"/>
    <property type="match status" value="1"/>
</dbReference>
<evidence type="ECO:0000313" key="18">
    <source>
        <dbReference type="Proteomes" id="UP000606499"/>
    </source>
</evidence>
<comment type="cofactor">
    <cofactor evidence="16">
        <name>NH4(+)</name>
        <dbReference type="ChEBI" id="CHEBI:28938"/>
    </cofactor>
    <cofactor evidence="16">
        <name>K(+)</name>
        <dbReference type="ChEBI" id="CHEBI:29103"/>
    </cofactor>
    <text evidence="16">A monovalent cation. Ammonium or potassium.</text>
</comment>
<dbReference type="GO" id="GO:0005737">
    <property type="term" value="C:cytoplasm"/>
    <property type="evidence" value="ECO:0007669"/>
    <property type="project" value="UniProtKB-SubCell"/>
</dbReference>
<comment type="catalytic activity">
    <reaction evidence="1 16">
        <text>(R)-pantothenate + ATP = (R)-4'-phosphopantothenate + ADP + H(+)</text>
        <dbReference type="Rhea" id="RHEA:16373"/>
        <dbReference type="ChEBI" id="CHEBI:10986"/>
        <dbReference type="ChEBI" id="CHEBI:15378"/>
        <dbReference type="ChEBI" id="CHEBI:29032"/>
        <dbReference type="ChEBI" id="CHEBI:30616"/>
        <dbReference type="ChEBI" id="CHEBI:456216"/>
        <dbReference type="EC" id="2.7.1.33"/>
    </reaction>
</comment>
<comment type="caution">
    <text evidence="17">The sequence shown here is derived from an EMBL/GenBank/DDBJ whole genome shotgun (WGS) entry which is preliminary data.</text>
</comment>
<dbReference type="GO" id="GO:0004594">
    <property type="term" value="F:pantothenate kinase activity"/>
    <property type="evidence" value="ECO:0007669"/>
    <property type="project" value="UniProtKB-UniRule"/>
</dbReference>
<evidence type="ECO:0000256" key="9">
    <source>
        <dbReference type="ARBA" id="ARBA00022741"/>
    </source>
</evidence>
<comment type="cofactor">
    <cofactor evidence="2">
        <name>K(+)</name>
        <dbReference type="ChEBI" id="CHEBI:29103"/>
    </cofactor>
</comment>
<evidence type="ECO:0000256" key="7">
    <source>
        <dbReference type="ARBA" id="ARBA00022490"/>
    </source>
</evidence>
<dbReference type="InterPro" id="IPR043129">
    <property type="entry name" value="ATPase_NBD"/>
</dbReference>